<evidence type="ECO:0000256" key="2">
    <source>
        <dbReference type="ARBA" id="ARBA00022448"/>
    </source>
</evidence>
<evidence type="ECO:0000256" key="3">
    <source>
        <dbReference type="ARBA" id="ARBA00022475"/>
    </source>
</evidence>
<dbReference type="Proteomes" id="UP000054877">
    <property type="component" value="Unassembled WGS sequence"/>
</dbReference>
<dbReference type="GO" id="GO:0005886">
    <property type="term" value="C:plasma membrane"/>
    <property type="evidence" value="ECO:0007669"/>
    <property type="project" value="UniProtKB-SubCell"/>
</dbReference>
<feature type="transmembrane region" description="Helical" evidence="7">
    <location>
        <begin position="118"/>
        <end position="136"/>
    </location>
</feature>
<dbReference type="PIRSF" id="PIRSF006060">
    <property type="entry name" value="AA_transporter"/>
    <property type="match status" value="1"/>
</dbReference>
<comment type="caution">
    <text evidence="8">The sequence shown here is derived from an EMBL/GenBank/DDBJ whole genome shotgun (WGS) entry which is preliminary data.</text>
</comment>
<evidence type="ECO:0000256" key="5">
    <source>
        <dbReference type="ARBA" id="ARBA00022989"/>
    </source>
</evidence>
<feature type="transmembrane region" description="Helical" evidence="7">
    <location>
        <begin position="272"/>
        <end position="297"/>
    </location>
</feature>
<sequence>MKTQQSLGTLSLMLITVGSVDSIRNLPAAALSGDSILLYFFVALTCFLLPTAVISIWFANRHQDGIYEWVTVGLGARKGFLAVWFQWMQNILIYPTLFSFIAGVSLFTLAPQLAENKYALFLIINALIWFLTWVNIKGIYLSVRLNTFCTIIGLIIPFLMILAMGIYSVLSGYHPEGWQASGGGHGGWSSLTAIILSLCGVEIAGVHSRESTAGAFTKAIILAVPVIFLTMLFGTLTIYRLIASAQLSLVNGIAQVVAIFFSKIHGRQFAGLFNLLIVIGCIGCANNWLIAPVKGLLFSMSHADKGERLLTRSPEKLLLIQAGCVSLLSTLFLLLPAINASYWLMLVLATQMYLLMYSLMFISAIRLQLSGKQPVQPMILFFSALGLLTVIVLMLVSFEPPSLIDSGSRLHYGLLMGLCLLFLSFASYWGREKWLNKRPIL</sequence>
<dbReference type="Gene3D" id="1.20.1740.10">
    <property type="entry name" value="Amino acid/polyamine transporter I"/>
    <property type="match status" value="1"/>
</dbReference>
<name>A0A0W0YYV6_LEGSP</name>
<dbReference type="EMBL" id="LNYX01000030">
    <property type="protein sequence ID" value="KTD62027.1"/>
    <property type="molecule type" value="Genomic_DNA"/>
</dbReference>
<evidence type="ECO:0000313" key="8">
    <source>
        <dbReference type="EMBL" id="KTD62027.1"/>
    </source>
</evidence>
<dbReference type="InterPro" id="IPR050367">
    <property type="entry name" value="APC_superfamily"/>
</dbReference>
<organism evidence="8 9">
    <name type="scientific">Legionella spiritensis</name>
    <dbReference type="NCBI Taxonomy" id="452"/>
    <lineage>
        <taxon>Bacteria</taxon>
        <taxon>Pseudomonadati</taxon>
        <taxon>Pseudomonadota</taxon>
        <taxon>Gammaproteobacteria</taxon>
        <taxon>Legionellales</taxon>
        <taxon>Legionellaceae</taxon>
        <taxon>Legionella</taxon>
    </lineage>
</organism>
<dbReference type="RefSeq" id="WP_058483799.1">
    <property type="nucleotide sequence ID" value="NZ_CAAAII010000008.1"/>
</dbReference>
<reference evidence="8 9" key="1">
    <citation type="submission" date="2015-11" db="EMBL/GenBank/DDBJ databases">
        <title>Genomic analysis of 38 Legionella species identifies large and diverse effector repertoires.</title>
        <authorList>
            <person name="Burstein D."/>
            <person name="Amaro F."/>
            <person name="Zusman T."/>
            <person name="Lifshitz Z."/>
            <person name="Cohen O."/>
            <person name="Gilbert J.A."/>
            <person name="Pupko T."/>
            <person name="Shuman H.A."/>
            <person name="Segal G."/>
        </authorList>
    </citation>
    <scope>NUCLEOTIDE SEQUENCE [LARGE SCALE GENOMIC DNA]</scope>
    <source>
        <strain evidence="8 9">Mt.St.Helens-9</strain>
    </source>
</reference>
<dbReference type="PANTHER" id="PTHR42770">
    <property type="entry name" value="AMINO ACID TRANSPORTER-RELATED"/>
    <property type="match status" value="1"/>
</dbReference>
<keyword evidence="2" id="KW-0813">Transport</keyword>
<feature type="transmembrane region" description="Helical" evidence="7">
    <location>
        <begin position="187"/>
        <end position="207"/>
    </location>
</feature>
<feature type="transmembrane region" description="Helical" evidence="7">
    <location>
        <begin position="38"/>
        <end position="59"/>
    </location>
</feature>
<feature type="transmembrane region" description="Helical" evidence="7">
    <location>
        <begin position="91"/>
        <end position="112"/>
    </location>
</feature>
<keyword evidence="5 7" id="KW-1133">Transmembrane helix</keyword>
<evidence type="ECO:0000256" key="1">
    <source>
        <dbReference type="ARBA" id="ARBA00004651"/>
    </source>
</evidence>
<comment type="subcellular location">
    <subcellularLocation>
        <location evidence="1">Cell membrane</location>
        <topology evidence="1">Multi-pass membrane protein</topology>
    </subcellularLocation>
</comment>
<evidence type="ECO:0000256" key="4">
    <source>
        <dbReference type="ARBA" id="ARBA00022692"/>
    </source>
</evidence>
<feature type="transmembrane region" description="Helical" evidence="7">
    <location>
        <begin position="148"/>
        <end position="167"/>
    </location>
</feature>
<evidence type="ECO:0000256" key="6">
    <source>
        <dbReference type="ARBA" id="ARBA00023136"/>
    </source>
</evidence>
<dbReference type="PANTHER" id="PTHR42770:SF15">
    <property type="entry name" value="GLUTAMATE_GAMMA-AMINOBUTYRATE ANTIPORTER-RELATED"/>
    <property type="match status" value="1"/>
</dbReference>
<dbReference type="InterPro" id="IPR002293">
    <property type="entry name" value="AA/rel_permease1"/>
</dbReference>
<gene>
    <name evidence="8" type="ORF">Lspi_1877</name>
</gene>
<accession>A0A0W0YYV6</accession>
<keyword evidence="6 7" id="KW-0472">Membrane</keyword>
<dbReference type="PATRIC" id="fig|452.5.peg.2060"/>
<keyword evidence="9" id="KW-1185">Reference proteome</keyword>
<dbReference type="Pfam" id="PF13520">
    <property type="entry name" value="AA_permease_2"/>
    <property type="match status" value="1"/>
</dbReference>
<dbReference type="AlphaFoldDB" id="A0A0W0YYV6"/>
<feature type="transmembrane region" description="Helical" evidence="7">
    <location>
        <begin position="410"/>
        <end position="429"/>
    </location>
</feature>
<feature type="transmembrane region" description="Helical" evidence="7">
    <location>
        <begin position="379"/>
        <end position="398"/>
    </location>
</feature>
<keyword evidence="4 7" id="KW-0812">Transmembrane</keyword>
<dbReference type="GO" id="GO:0022857">
    <property type="term" value="F:transmembrane transporter activity"/>
    <property type="evidence" value="ECO:0007669"/>
    <property type="project" value="InterPro"/>
</dbReference>
<keyword evidence="3" id="KW-1003">Cell membrane</keyword>
<evidence type="ECO:0000313" key="9">
    <source>
        <dbReference type="Proteomes" id="UP000054877"/>
    </source>
</evidence>
<dbReference type="STRING" id="452.Lspi_1877"/>
<feature type="transmembrane region" description="Helical" evidence="7">
    <location>
        <begin position="344"/>
        <end position="367"/>
    </location>
</feature>
<dbReference type="OrthoDB" id="3185104at2"/>
<evidence type="ECO:0000256" key="7">
    <source>
        <dbReference type="SAM" id="Phobius"/>
    </source>
</evidence>
<feature type="transmembrane region" description="Helical" evidence="7">
    <location>
        <begin position="317"/>
        <end position="338"/>
    </location>
</feature>
<feature type="transmembrane region" description="Helical" evidence="7">
    <location>
        <begin position="219"/>
        <end position="242"/>
    </location>
</feature>
<proteinExistence type="predicted"/>
<protein>
    <submittedName>
        <fullName evidence="8">Amino acid antiporter</fullName>
    </submittedName>
</protein>